<dbReference type="GO" id="GO:0006109">
    <property type="term" value="P:regulation of carbohydrate metabolic process"/>
    <property type="evidence" value="ECO:0007669"/>
    <property type="project" value="InterPro"/>
</dbReference>
<dbReference type="Gene3D" id="2.60.40.4380">
    <property type="entry name" value="Translational regulator CsrA"/>
    <property type="match status" value="1"/>
</dbReference>
<comment type="similarity">
    <text evidence="4">Belongs to the CsrA/RsmA family.</text>
</comment>
<dbReference type="Proteomes" id="UP000001732">
    <property type="component" value="Chromosome"/>
</dbReference>
<keyword evidence="1 4" id="KW-0963">Cytoplasm</keyword>
<evidence type="ECO:0000256" key="2">
    <source>
        <dbReference type="ARBA" id="ARBA00022845"/>
    </source>
</evidence>
<dbReference type="EMBL" id="CP001145">
    <property type="protein sequence ID" value="ACI18059.1"/>
    <property type="molecule type" value="Genomic_DNA"/>
</dbReference>
<keyword evidence="3 4" id="KW-0694">RNA-binding</keyword>
<dbReference type="GO" id="GO:0006402">
    <property type="term" value="P:mRNA catabolic process"/>
    <property type="evidence" value="ECO:0007669"/>
    <property type="project" value="InterPro"/>
</dbReference>
<evidence type="ECO:0000256" key="3">
    <source>
        <dbReference type="ARBA" id="ARBA00022884"/>
    </source>
</evidence>
<gene>
    <name evidence="4 5" type="primary">csrA</name>
    <name evidence="5" type="ordered locus">COPRO5265_0304</name>
</gene>
<reference evidence="6" key="1">
    <citation type="submission" date="2008-08" db="EMBL/GenBank/DDBJ databases">
        <title>The complete genome sequence of Coprothermobacter proteolyticus strain ATCC 5245 / DSM 5265 / BT.</title>
        <authorList>
            <person name="Dodson R.J."/>
            <person name="Durkin A.S."/>
            <person name="Wu M."/>
            <person name="Eisen J."/>
            <person name="Sutton G."/>
        </authorList>
    </citation>
    <scope>NUCLEOTIDE SEQUENCE [LARGE SCALE GENOMIC DNA]</scope>
    <source>
        <strain evidence="6">ATCC 35245 / DSM 5265 / OCM 4 / BT</strain>
    </source>
</reference>
<dbReference type="STRING" id="309798.COPRO5265_0304"/>
<dbReference type="KEGG" id="cpo:COPRO5265_0304"/>
<dbReference type="PANTHER" id="PTHR34984:SF1">
    <property type="entry name" value="CARBON STORAGE REGULATOR"/>
    <property type="match status" value="1"/>
</dbReference>
<keyword evidence="4" id="KW-1005">Bacterial flagellum biogenesis</keyword>
<keyword evidence="6" id="KW-1185">Reference proteome</keyword>
<proteinExistence type="inferred from homology"/>
<evidence type="ECO:0000256" key="1">
    <source>
        <dbReference type="ARBA" id="ARBA00022490"/>
    </source>
</evidence>
<evidence type="ECO:0000313" key="6">
    <source>
        <dbReference type="Proteomes" id="UP000001732"/>
    </source>
</evidence>
<dbReference type="InterPro" id="IPR036107">
    <property type="entry name" value="CsrA_sf"/>
</dbReference>
<comment type="subcellular location">
    <subcellularLocation>
        <location evidence="4">Cytoplasm</location>
    </subcellularLocation>
</comment>
<dbReference type="AlphaFoldDB" id="B5Y7C4"/>
<accession>B5Y7C4</accession>
<sequence>MYILRRKSGEGIRISKDITVYVLGISGNEVKLGIDAPKDIPIIRLEILETTANASAVFSEEKLREILKSEDQGT</sequence>
<dbReference type="OrthoDB" id="9809061at2"/>
<protein>
    <recommendedName>
        <fullName evidence="4">Translational regulator CsrA</fullName>
    </recommendedName>
</protein>
<keyword evidence="4" id="KW-0678">Repressor</keyword>
<dbReference type="Pfam" id="PF02599">
    <property type="entry name" value="CsrA"/>
    <property type="match status" value="1"/>
</dbReference>
<comment type="function">
    <text evidence="4">A translational regulator that binds mRNA to regulate translation initiation and/or mRNA stability. Usually binds in the 5'-UTR at or near the Shine-Dalgarno sequence preventing ribosome-binding, thus repressing translation. Its main target seems to be the major flagellin gene, while its function is anatagonized by FliW.</text>
</comment>
<dbReference type="GO" id="GO:0044781">
    <property type="term" value="P:bacterial-type flagellum organization"/>
    <property type="evidence" value="ECO:0007669"/>
    <property type="project" value="UniProtKB-KW"/>
</dbReference>
<organism evidence="5 6">
    <name type="scientific">Coprothermobacter proteolyticus (strain ATCC 35245 / DSM 5265 / OCM 4 / BT)</name>
    <dbReference type="NCBI Taxonomy" id="309798"/>
    <lineage>
        <taxon>Bacteria</taxon>
        <taxon>Pseudomonadati</taxon>
        <taxon>Coprothermobacterota</taxon>
        <taxon>Coprothermobacteria</taxon>
        <taxon>Coprothermobacterales</taxon>
        <taxon>Coprothermobacteraceae</taxon>
        <taxon>Coprothermobacter</taxon>
    </lineage>
</organism>
<reference evidence="5 6" key="2">
    <citation type="journal article" date="2014" name="Genome Announc.">
        <title>Complete Genome Sequence of Coprothermobacter proteolyticus DSM 5265.</title>
        <authorList>
            <person name="Alexiev A."/>
            <person name="Coil D.A."/>
            <person name="Badger J.H."/>
            <person name="Enticknap J."/>
            <person name="Ward N."/>
            <person name="Robb F.T."/>
            <person name="Eisen J.A."/>
        </authorList>
    </citation>
    <scope>NUCLEOTIDE SEQUENCE [LARGE SCALE GENOMIC DNA]</scope>
    <source>
        <strain evidence="6">ATCC 35245 / DSM 5265 / OCM 4 / BT</strain>
    </source>
</reference>
<dbReference type="GO" id="GO:0005829">
    <property type="term" value="C:cytosol"/>
    <property type="evidence" value="ECO:0007669"/>
    <property type="project" value="TreeGrafter"/>
</dbReference>
<dbReference type="GO" id="GO:0048027">
    <property type="term" value="F:mRNA 5'-UTR binding"/>
    <property type="evidence" value="ECO:0007669"/>
    <property type="project" value="UniProtKB-UniRule"/>
</dbReference>
<dbReference type="GO" id="GO:1902208">
    <property type="term" value="P:regulation of bacterial-type flagellum assembly"/>
    <property type="evidence" value="ECO:0007669"/>
    <property type="project" value="UniProtKB-UniRule"/>
</dbReference>
<dbReference type="SUPFAM" id="SSF117130">
    <property type="entry name" value="CsrA-like"/>
    <property type="match status" value="1"/>
</dbReference>
<evidence type="ECO:0000313" key="5">
    <source>
        <dbReference type="EMBL" id="ACI18059.1"/>
    </source>
</evidence>
<name>B5Y7C4_COPPD</name>
<keyword evidence="2 4" id="KW-0810">Translation regulation</keyword>
<dbReference type="GO" id="GO:0045947">
    <property type="term" value="P:negative regulation of translational initiation"/>
    <property type="evidence" value="ECO:0007669"/>
    <property type="project" value="UniProtKB-UniRule"/>
</dbReference>
<comment type="subunit">
    <text evidence="4">Homodimer; the beta-strands of each monomer intercalate to form a hydrophobic core, while the alpha-helices form wings that extend away from the core.</text>
</comment>
<dbReference type="HAMAP" id="MF_00167">
    <property type="entry name" value="CsrA"/>
    <property type="match status" value="1"/>
</dbReference>
<dbReference type="HOGENOM" id="CLU_164837_0_2_9"/>
<evidence type="ECO:0000256" key="4">
    <source>
        <dbReference type="HAMAP-Rule" id="MF_00167"/>
    </source>
</evidence>
<dbReference type="eggNOG" id="COG1551">
    <property type="taxonomic scope" value="Bacteria"/>
</dbReference>
<dbReference type="PANTHER" id="PTHR34984">
    <property type="entry name" value="CARBON STORAGE REGULATOR"/>
    <property type="match status" value="1"/>
</dbReference>
<dbReference type="InterPro" id="IPR003751">
    <property type="entry name" value="CsrA"/>
</dbReference>
<dbReference type="RefSeq" id="WP_012544709.1">
    <property type="nucleotide sequence ID" value="NC_011295.1"/>
</dbReference>